<sequence length="105" mass="11058">MTRSRLLPALLTALCVTVPSAAGCAGSPTWEMPDVVGVDLQSAQDTVQVLTNFGVPVTSHDRTGAGRMQVVDAEWRVCEQIPAAGTDLTEDSMIDLGVVLKDEAC</sequence>
<dbReference type="EMBL" id="JADQDF010000001">
    <property type="protein sequence ID" value="MBW0130287.1"/>
    <property type="molecule type" value="Genomic_DNA"/>
</dbReference>
<dbReference type="PROSITE" id="PS51178">
    <property type="entry name" value="PASTA"/>
    <property type="match status" value="1"/>
</dbReference>
<dbReference type="RefSeq" id="WP_218590779.1">
    <property type="nucleotide sequence ID" value="NZ_JADQDE010000088.1"/>
</dbReference>
<feature type="signal peptide" evidence="1">
    <location>
        <begin position="1"/>
        <end position="21"/>
    </location>
</feature>
<keyword evidence="4" id="KW-1185">Reference proteome</keyword>
<feature type="chain" id="PRO_5046465686" description="PASTA domain-containing protein" evidence="1">
    <location>
        <begin position="22"/>
        <end position="105"/>
    </location>
</feature>
<evidence type="ECO:0000256" key="1">
    <source>
        <dbReference type="SAM" id="SignalP"/>
    </source>
</evidence>
<dbReference type="PROSITE" id="PS51257">
    <property type="entry name" value="PROKAR_LIPOPROTEIN"/>
    <property type="match status" value="1"/>
</dbReference>
<keyword evidence="1" id="KW-0732">Signal</keyword>
<evidence type="ECO:0000313" key="3">
    <source>
        <dbReference type="EMBL" id="MBW0130287.1"/>
    </source>
</evidence>
<evidence type="ECO:0000259" key="2">
    <source>
        <dbReference type="PROSITE" id="PS51178"/>
    </source>
</evidence>
<dbReference type="InterPro" id="IPR005543">
    <property type="entry name" value="PASTA_dom"/>
</dbReference>
<name>A0ABS6UDG2_9PSEU</name>
<proteinExistence type="predicted"/>
<dbReference type="Pfam" id="PF03793">
    <property type="entry name" value="PASTA"/>
    <property type="match status" value="1"/>
</dbReference>
<accession>A0ABS6UDG2</accession>
<protein>
    <recommendedName>
        <fullName evidence="2">PASTA domain-containing protein</fullName>
    </recommendedName>
</protein>
<evidence type="ECO:0000313" key="4">
    <source>
        <dbReference type="Proteomes" id="UP000694300"/>
    </source>
</evidence>
<reference evidence="3 4" key="1">
    <citation type="submission" date="2020-11" db="EMBL/GenBank/DDBJ databases">
        <title>Pseudonocardia abyssalis sp. nov. and Pseudonocardia oceani sp. nov., description and phylogenomic analysis of two novel actinomycetes isolated from the deep Southern Ocean.</title>
        <authorList>
            <person name="Parra J."/>
        </authorList>
    </citation>
    <scope>NUCLEOTIDE SEQUENCE [LARGE SCALE GENOMIC DNA]</scope>
    <source>
        <strain evidence="4">KRD185</strain>
    </source>
</reference>
<feature type="domain" description="PASTA" evidence="2">
    <location>
        <begin position="26"/>
        <end position="100"/>
    </location>
</feature>
<comment type="caution">
    <text evidence="3">The sequence shown here is derived from an EMBL/GenBank/DDBJ whole genome shotgun (WGS) entry which is preliminary data.</text>
</comment>
<dbReference type="Proteomes" id="UP000694300">
    <property type="component" value="Unassembled WGS sequence"/>
</dbReference>
<gene>
    <name evidence="3" type="ORF">I4I82_21770</name>
</gene>
<organism evidence="3 4">
    <name type="scientific">Pseudonocardia oceani</name>
    <dbReference type="NCBI Taxonomy" id="2792013"/>
    <lineage>
        <taxon>Bacteria</taxon>
        <taxon>Bacillati</taxon>
        <taxon>Actinomycetota</taxon>
        <taxon>Actinomycetes</taxon>
        <taxon>Pseudonocardiales</taxon>
        <taxon>Pseudonocardiaceae</taxon>
        <taxon>Pseudonocardia</taxon>
    </lineage>
</organism>